<dbReference type="Pfam" id="PF07624">
    <property type="entry name" value="PSD2"/>
    <property type="match status" value="1"/>
</dbReference>
<feature type="domain" description="DUF1588" evidence="3">
    <location>
        <begin position="613"/>
        <end position="709"/>
    </location>
</feature>
<evidence type="ECO:0000259" key="5">
    <source>
        <dbReference type="Pfam" id="PF07635"/>
    </source>
</evidence>
<dbReference type="InterPro" id="IPR013043">
    <property type="entry name" value="DUF1595"/>
</dbReference>
<evidence type="ECO:0000259" key="3">
    <source>
        <dbReference type="Pfam" id="PF07627"/>
    </source>
</evidence>
<feature type="domain" description="DUF1587" evidence="2">
    <location>
        <begin position="131"/>
        <end position="195"/>
    </location>
</feature>
<evidence type="ECO:0000259" key="4">
    <source>
        <dbReference type="Pfam" id="PF07631"/>
    </source>
</evidence>
<dbReference type="Pfam" id="PF07631">
    <property type="entry name" value="PSD4"/>
    <property type="match status" value="1"/>
</dbReference>
<evidence type="ECO:0000259" key="1">
    <source>
        <dbReference type="Pfam" id="PF07624"/>
    </source>
</evidence>
<dbReference type="EMBL" id="JASZZN010000001">
    <property type="protein sequence ID" value="MDM4014006.1"/>
    <property type="molecule type" value="Genomic_DNA"/>
</dbReference>
<dbReference type="InterPro" id="IPR013036">
    <property type="entry name" value="DUF1587"/>
</dbReference>
<comment type="caution">
    <text evidence="7">The sequence shown here is derived from an EMBL/GenBank/DDBJ whole genome shotgun (WGS) entry which is preliminary data.</text>
</comment>
<dbReference type="Pfam" id="PF07627">
    <property type="entry name" value="PSCyt3"/>
    <property type="match status" value="1"/>
</dbReference>
<evidence type="ECO:0000259" key="2">
    <source>
        <dbReference type="Pfam" id="PF07626"/>
    </source>
</evidence>
<gene>
    <name evidence="7" type="ORF">QTN89_01100</name>
</gene>
<feature type="domain" description="DUF1585" evidence="1">
    <location>
        <begin position="745"/>
        <end position="817"/>
    </location>
</feature>
<dbReference type="InterPro" id="IPR013042">
    <property type="entry name" value="DUF1592"/>
</dbReference>
<feature type="domain" description="DUF1595" evidence="6">
    <location>
        <begin position="400"/>
        <end position="460"/>
    </location>
</feature>
<evidence type="ECO:0000313" key="8">
    <source>
        <dbReference type="Proteomes" id="UP001239462"/>
    </source>
</evidence>
<keyword evidence="8" id="KW-1185">Reference proteome</keyword>
<protein>
    <submittedName>
        <fullName evidence="7">DUF1592 domain-containing protein</fullName>
    </submittedName>
</protein>
<dbReference type="InterPro" id="IPR011478">
    <property type="entry name" value="DUF1585"/>
</dbReference>
<dbReference type="Pfam" id="PF07626">
    <property type="entry name" value="PSD3"/>
    <property type="match status" value="1"/>
</dbReference>
<dbReference type="Proteomes" id="UP001239462">
    <property type="component" value="Unassembled WGS sequence"/>
</dbReference>
<sequence>MTKTIYFAMVWITSVLVLTDVVTPVSANEVASSDKVAEFERSLQSFFENHCNDCHADGEREGGLALDELSTDLLDPAVFAKWVTIHDRVQSGEMPPPDGNPPEPDQRQSFLETLSVPLERIHRSRRSTVLRRLNRQEYQNTMNDLFGTQLELSGLLPEDARSHEFDNVGEALGLSMVHLERYMDAASKVLDAAIATSNERPSVDQISAWYKDTREAEKHVGSAWKLLDDDYMVRFEGGGYPSGMLRNTNVERPGRYRIRITGYAYQSDQPVTFSVGGTSFAAGSEKPIYGYFRLPLGEPTTIELEAWIERRYMIAIEPHGITHPNRYKQASIDEHAGPGLAIGEVFLEGPLLEQFPSRGHQLIFSGIDRQEVMPRNPRDRLKRWYVPKFSIEADEPNSLARKSLRRVADAVMRKPMKEEALSPYVDLFSQRMQDGESIEQSLRTAITALLCSPGFLYFQESPGRLDDHAIANRLSYFLHRTCPDETLDALAREGKLTADGELRIQTERLMNSPRFERFLVDFANSWLDLREIDFTAPDQKLFPEYDPFLRHSMPLETLAFLREVIESNLPARSLVAPEFAMLNERLAEHYGLENADVRGTQIRKVTLPNDSIRGGLLAQASILKVTANGTNTSPVTRGAWVMERIAGVTPPPPPPGIPGVEPDIRGATTLRELLDKHRNADNCRACHQKIDPPGFAMESFNPIGGYRERYRSLGEGERIDLRINNRRVAYKLGPPVDPSGQLAGGEAFSGFTEFQKLLAEQDRMLARTFVTKLLTFACGREMGFSDRSEIERIVESTSDQQYPLQELLHAVIASDIFHTK</sequence>
<name>A0ABT7PCQ9_9BACT</name>
<reference evidence="7 8" key="1">
    <citation type="submission" date="2023-06" db="EMBL/GenBank/DDBJ databases">
        <title>Roseiconus lacunae JC819 isolated from Gulf of Mannar region, Tamil Nadu.</title>
        <authorList>
            <person name="Pk S."/>
            <person name="Ch S."/>
            <person name="Ch V.R."/>
        </authorList>
    </citation>
    <scope>NUCLEOTIDE SEQUENCE [LARGE SCALE GENOMIC DNA]</scope>
    <source>
        <strain evidence="7 8">JC819</strain>
    </source>
</reference>
<dbReference type="Pfam" id="PF07635">
    <property type="entry name" value="PSCyt1"/>
    <property type="match status" value="1"/>
</dbReference>
<evidence type="ECO:0000259" key="6">
    <source>
        <dbReference type="Pfam" id="PF07637"/>
    </source>
</evidence>
<evidence type="ECO:0000313" key="7">
    <source>
        <dbReference type="EMBL" id="MDM4014006.1"/>
    </source>
</evidence>
<proteinExistence type="predicted"/>
<accession>A0ABT7PCQ9</accession>
<dbReference type="InterPro" id="IPR011429">
    <property type="entry name" value="Cyt_c_Planctomycete-type"/>
</dbReference>
<dbReference type="Pfam" id="PF07637">
    <property type="entry name" value="PSD5"/>
    <property type="match status" value="1"/>
</dbReference>
<dbReference type="InterPro" id="IPR013039">
    <property type="entry name" value="DUF1588"/>
</dbReference>
<feature type="domain" description="Cytochrome C Planctomycete-type" evidence="5">
    <location>
        <begin position="51"/>
        <end position="98"/>
    </location>
</feature>
<feature type="domain" description="DUF1592" evidence="4">
    <location>
        <begin position="465"/>
        <end position="592"/>
    </location>
</feature>
<organism evidence="7 8">
    <name type="scientific">Roseiconus lacunae</name>
    <dbReference type="NCBI Taxonomy" id="2605694"/>
    <lineage>
        <taxon>Bacteria</taxon>
        <taxon>Pseudomonadati</taxon>
        <taxon>Planctomycetota</taxon>
        <taxon>Planctomycetia</taxon>
        <taxon>Pirellulales</taxon>
        <taxon>Pirellulaceae</taxon>
        <taxon>Roseiconus</taxon>
    </lineage>
</organism>
<dbReference type="RefSeq" id="WP_289161724.1">
    <property type="nucleotide sequence ID" value="NZ_JASZZN010000001.1"/>
</dbReference>